<gene>
    <name evidence="3" type="ORF">H310_02744</name>
</gene>
<dbReference type="GO" id="GO:0005737">
    <property type="term" value="C:cytoplasm"/>
    <property type="evidence" value="ECO:0007669"/>
    <property type="project" value="TreeGrafter"/>
</dbReference>
<dbReference type="InterPro" id="IPR011989">
    <property type="entry name" value="ARM-like"/>
</dbReference>
<dbReference type="GeneID" id="20079794"/>
<protein>
    <recommendedName>
        <fullName evidence="4">TOG domain-containing protein</fullName>
    </recommendedName>
</protein>
<sequence>MAFREEMTNHNIDSSSATFEDLAIDDTLTDLERVVRYVHSNIALQRVIHVRLLEETAVAAGYEKTVDAIVPVLEPLVSDVEFVVRQHLAGQFPGLCKHLVESGGDTGYKLVLDKLVPLLNRLVTDVQAEVRHVATDSLVLVAGCIKPEDQGQHILTLVLPLAHEDGDEQMRITALTLLNKLAVYLGRDLCCQFCVPEFISLAGDPVFRVRKAIALNCVQVCTTAGPDVTEERLLPAFLRLANDDIWGVRKACAESLSDFAKTLPLSTRATVLAPLFSAFAKDQSKWVRIAAYQQLGPFMSTLSPATISDVLVTAYTNMATQPGVLLLGGAESDIKFHCAFNYPAVTTTLGVHQWGKLAAGFDALARDGFWKVRRTLSYSLHEMAKLLGPDLTEKHLVPAFAYFLDDVDDVKLGSITHFCDFLARVPPSSRSRFLPELAKFTALPSKFKLKWRFRALVAQQLPSFCTVFDAPATFDAVAPLVFSLSQDDVATVRDASIAAMPPLFAAVKESDEWTCSLSDQLLALQASPKYLTRQTFLRITRAFLLAGYVDVFEAKLKTAFVKLATSDPVLNVRLLAARILLDVAPVYAEPEEALQALDKETDAEIQAVVARLKQAREEHAAQ</sequence>
<evidence type="ECO:0008006" key="4">
    <source>
        <dbReference type="Google" id="ProtNLM"/>
    </source>
</evidence>
<dbReference type="AlphaFoldDB" id="A0A024UKY7"/>
<dbReference type="RefSeq" id="XP_008864587.1">
    <property type="nucleotide sequence ID" value="XM_008866365.1"/>
</dbReference>
<dbReference type="eggNOG" id="KOG0211">
    <property type="taxonomic scope" value="Eukaryota"/>
</dbReference>
<dbReference type="OrthoDB" id="340346at2759"/>
<dbReference type="SUPFAM" id="SSF48371">
    <property type="entry name" value="ARM repeat"/>
    <property type="match status" value="1"/>
</dbReference>
<keyword evidence="1" id="KW-0677">Repeat</keyword>
<dbReference type="GO" id="GO:0019888">
    <property type="term" value="F:protein phosphatase regulator activity"/>
    <property type="evidence" value="ECO:0007669"/>
    <property type="project" value="TreeGrafter"/>
</dbReference>
<reference evidence="3" key="1">
    <citation type="submission" date="2013-12" db="EMBL/GenBank/DDBJ databases">
        <title>The Genome Sequence of Aphanomyces invadans NJM9701.</title>
        <authorList>
            <consortium name="The Broad Institute Genomics Platform"/>
            <person name="Russ C."/>
            <person name="Tyler B."/>
            <person name="van West P."/>
            <person name="Dieguez-Uribeondo J."/>
            <person name="Young S.K."/>
            <person name="Zeng Q."/>
            <person name="Gargeya S."/>
            <person name="Fitzgerald M."/>
            <person name="Abouelleil A."/>
            <person name="Alvarado L."/>
            <person name="Chapman S.B."/>
            <person name="Gainer-Dewar J."/>
            <person name="Goldberg J."/>
            <person name="Griggs A."/>
            <person name="Gujja S."/>
            <person name="Hansen M."/>
            <person name="Howarth C."/>
            <person name="Imamovic A."/>
            <person name="Ireland A."/>
            <person name="Larimer J."/>
            <person name="McCowan C."/>
            <person name="Murphy C."/>
            <person name="Pearson M."/>
            <person name="Poon T.W."/>
            <person name="Priest M."/>
            <person name="Roberts A."/>
            <person name="Saif S."/>
            <person name="Shea T."/>
            <person name="Sykes S."/>
            <person name="Wortman J."/>
            <person name="Nusbaum C."/>
            <person name="Birren B."/>
        </authorList>
    </citation>
    <scope>NUCLEOTIDE SEQUENCE [LARGE SCALE GENOMIC DNA]</scope>
    <source>
        <strain evidence="3">NJM9701</strain>
    </source>
</reference>
<proteinExistence type="predicted"/>
<feature type="repeat" description="HEAT" evidence="2">
    <location>
        <begin position="357"/>
        <end position="395"/>
    </location>
</feature>
<evidence type="ECO:0000256" key="1">
    <source>
        <dbReference type="ARBA" id="ARBA00022737"/>
    </source>
</evidence>
<evidence type="ECO:0000256" key="2">
    <source>
        <dbReference type="PROSITE-ProRule" id="PRU00103"/>
    </source>
</evidence>
<dbReference type="PROSITE" id="PS50077">
    <property type="entry name" value="HEAT_REPEAT"/>
    <property type="match status" value="4"/>
</dbReference>
<dbReference type="EMBL" id="KI913955">
    <property type="protein sequence ID" value="ETW06512.1"/>
    <property type="molecule type" value="Genomic_DNA"/>
</dbReference>
<dbReference type="PANTHER" id="PTHR10648:SF1">
    <property type="entry name" value="SERINE_THREONINE-PROTEIN PHOSPHATASE 4 REGULATORY SUBUNIT 1"/>
    <property type="match status" value="1"/>
</dbReference>
<dbReference type="STRING" id="157072.A0A024UKY7"/>
<dbReference type="InterPro" id="IPR021133">
    <property type="entry name" value="HEAT_type_2"/>
</dbReference>
<feature type="repeat" description="HEAT" evidence="2">
    <location>
        <begin position="272"/>
        <end position="309"/>
    </location>
</feature>
<organism evidence="3">
    <name type="scientific">Aphanomyces invadans</name>
    <dbReference type="NCBI Taxonomy" id="157072"/>
    <lineage>
        <taxon>Eukaryota</taxon>
        <taxon>Sar</taxon>
        <taxon>Stramenopiles</taxon>
        <taxon>Oomycota</taxon>
        <taxon>Saprolegniomycetes</taxon>
        <taxon>Saprolegniales</taxon>
        <taxon>Verrucalvaceae</taxon>
        <taxon>Aphanomyces</taxon>
    </lineage>
</organism>
<dbReference type="Pfam" id="PF02985">
    <property type="entry name" value="HEAT"/>
    <property type="match status" value="1"/>
</dbReference>
<accession>A0A024UKY7</accession>
<feature type="repeat" description="HEAT" evidence="2">
    <location>
        <begin position="233"/>
        <end position="270"/>
    </location>
</feature>
<dbReference type="InterPro" id="IPR000357">
    <property type="entry name" value="HEAT"/>
</dbReference>
<name>A0A024UKY7_9STRA</name>
<feature type="repeat" description="HEAT" evidence="2">
    <location>
        <begin position="115"/>
        <end position="153"/>
    </location>
</feature>
<dbReference type="PANTHER" id="PTHR10648">
    <property type="entry name" value="SERINE/THREONINE-PROTEIN PHOSPHATASE PP2A 65 KDA REGULATORY SUBUNIT"/>
    <property type="match status" value="1"/>
</dbReference>
<dbReference type="Gene3D" id="1.25.10.10">
    <property type="entry name" value="Leucine-rich Repeat Variant"/>
    <property type="match status" value="1"/>
</dbReference>
<dbReference type="InterPro" id="IPR016024">
    <property type="entry name" value="ARM-type_fold"/>
</dbReference>
<evidence type="ECO:0000313" key="3">
    <source>
        <dbReference type="EMBL" id="ETW06512.1"/>
    </source>
</evidence>
<dbReference type="InterPro" id="IPR051023">
    <property type="entry name" value="PP2A_Regulatory_Subunit_A"/>
</dbReference>
<dbReference type="VEuPathDB" id="FungiDB:H310_02744"/>